<evidence type="ECO:0000256" key="1">
    <source>
        <dbReference type="SAM" id="MobiDB-lite"/>
    </source>
</evidence>
<keyword evidence="3" id="KW-1185">Reference proteome</keyword>
<feature type="region of interest" description="Disordered" evidence="1">
    <location>
        <begin position="92"/>
        <end position="221"/>
    </location>
</feature>
<feature type="compositionally biased region" description="Low complexity" evidence="1">
    <location>
        <begin position="141"/>
        <end position="155"/>
    </location>
</feature>
<sequence length="221" mass="23647">MQGRKLSKFTGEGMDWVLHMGRSIYSIPGFPTILREMTTLFVDHPKASATLLIAADEQPSKGLCCPLSWAVIDALQQYYKLSMLMPRRVMNVPTQSQGPPQPAYPYAAPPAAPSKPRGSLVSPYEHERTARASPPAPPIAALPAASSPAPSNGSSLDRSAVSTPPARRPSPPPPPQQHKHEPQHQQHAPPPPPHILAAARQRTPPVPPTPSSPAPPDITAT</sequence>
<feature type="compositionally biased region" description="Pro residues" evidence="1">
    <location>
        <begin position="204"/>
        <end position="221"/>
    </location>
</feature>
<organism evidence="2 3">
    <name type="scientific">Mycena alexandri</name>
    <dbReference type="NCBI Taxonomy" id="1745969"/>
    <lineage>
        <taxon>Eukaryota</taxon>
        <taxon>Fungi</taxon>
        <taxon>Dikarya</taxon>
        <taxon>Basidiomycota</taxon>
        <taxon>Agaricomycotina</taxon>
        <taxon>Agaricomycetes</taxon>
        <taxon>Agaricomycetidae</taxon>
        <taxon>Agaricales</taxon>
        <taxon>Marasmiineae</taxon>
        <taxon>Mycenaceae</taxon>
        <taxon>Mycena</taxon>
    </lineage>
</organism>
<protein>
    <submittedName>
        <fullName evidence="2">Uncharacterized protein</fullName>
    </submittedName>
</protein>
<name>A0AAD6WJX9_9AGAR</name>
<feature type="compositionally biased region" description="Pro residues" evidence="1">
    <location>
        <begin position="166"/>
        <end position="176"/>
    </location>
</feature>
<dbReference type="EMBL" id="JARJCM010000816">
    <property type="protein sequence ID" value="KAJ7015863.1"/>
    <property type="molecule type" value="Genomic_DNA"/>
</dbReference>
<feature type="compositionally biased region" description="Pro residues" evidence="1">
    <location>
        <begin position="99"/>
        <end position="113"/>
    </location>
</feature>
<dbReference type="AlphaFoldDB" id="A0AAD6WJX9"/>
<accession>A0AAD6WJX9</accession>
<comment type="caution">
    <text evidence="2">The sequence shown here is derived from an EMBL/GenBank/DDBJ whole genome shotgun (WGS) entry which is preliminary data.</text>
</comment>
<evidence type="ECO:0000313" key="2">
    <source>
        <dbReference type="EMBL" id="KAJ7015863.1"/>
    </source>
</evidence>
<dbReference type="Proteomes" id="UP001218188">
    <property type="component" value="Unassembled WGS sequence"/>
</dbReference>
<feature type="non-terminal residue" evidence="2">
    <location>
        <position position="221"/>
    </location>
</feature>
<reference evidence="2" key="1">
    <citation type="submission" date="2023-03" db="EMBL/GenBank/DDBJ databases">
        <title>Massive genome expansion in bonnet fungi (Mycena s.s.) driven by repeated elements and novel gene families across ecological guilds.</title>
        <authorList>
            <consortium name="Lawrence Berkeley National Laboratory"/>
            <person name="Harder C.B."/>
            <person name="Miyauchi S."/>
            <person name="Viragh M."/>
            <person name="Kuo A."/>
            <person name="Thoen E."/>
            <person name="Andreopoulos B."/>
            <person name="Lu D."/>
            <person name="Skrede I."/>
            <person name="Drula E."/>
            <person name="Henrissat B."/>
            <person name="Morin E."/>
            <person name="Kohler A."/>
            <person name="Barry K."/>
            <person name="LaButti K."/>
            <person name="Morin E."/>
            <person name="Salamov A."/>
            <person name="Lipzen A."/>
            <person name="Mereny Z."/>
            <person name="Hegedus B."/>
            <person name="Baldrian P."/>
            <person name="Stursova M."/>
            <person name="Weitz H."/>
            <person name="Taylor A."/>
            <person name="Grigoriev I.V."/>
            <person name="Nagy L.G."/>
            <person name="Martin F."/>
            <person name="Kauserud H."/>
        </authorList>
    </citation>
    <scope>NUCLEOTIDE SEQUENCE</scope>
    <source>
        <strain evidence="2">CBHHK200</strain>
    </source>
</reference>
<gene>
    <name evidence="2" type="ORF">C8F04DRAFT_1204931</name>
</gene>
<proteinExistence type="predicted"/>
<evidence type="ECO:0000313" key="3">
    <source>
        <dbReference type="Proteomes" id="UP001218188"/>
    </source>
</evidence>